<dbReference type="AlphaFoldDB" id="A0A1H9MGN9"/>
<evidence type="ECO:0000313" key="1">
    <source>
        <dbReference type="EMBL" id="SER22595.1"/>
    </source>
</evidence>
<dbReference type="Proteomes" id="UP000199503">
    <property type="component" value="Unassembled WGS sequence"/>
</dbReference>
<evidence type="ECO:0000313" key="2">
    <source>
        <dbReference type="Proteomes" id="UP000199503"/>
    </source>
</evidence>
<organism evidence="1 2">
    <name type="scientific">Lentzea albida</name>
    <dbReference type="NCBI Taxonomy" id="65499"/>
    <lineage>
        <taxon>Bacteria</taxon>
        <taxon>Bacillati</taxon>
        <taxon>Actinomycetota</taxon>
        <taxon>Actinomycetes</taxon>
        <taxon>Pseudonocardiales</taxon>
        <taxon>Pseudonocardiaceae</taxon>
        <taxon>Lentzea</taxon>
    </lineage>
</organism>
<dbReference type="EMBL" id="FOFV01000007">
    <property type="protein sequence ID" value="SER22595.1"/>
    <property type="molecule type" value="Genomic_DNA"/>
</dbReference>
<name>A0A1H9MGN9_9PSEU</name>
<dbReference type="RefSeq" id="WP_089917814.1">
    <property type="nucleotide sequence ID" value="NZ_FOFV01000007.1"/>
</dbReference>
<accession>A0A1H9MGN9</accession>
<gene>
    <name evidence="1" type="ORF">SAMN04488000_10719</name>
</gene>
<keyword evidence="2" id="KW-1185">Reference proteome</keyword>
<sequence>MTAASRESTNEYCNTLIAADIVFPGEMALPTVRPARGIVTAALTTADVAAKTSGEVTRPAAHRREATTASSRLAMVACAASSVMPAKFGTAFATIAGGGVSDLRTPEWCPAPEVRAGWGSTST</sequence>
<protein>
    <submittedName>
        <fullName evidence="1">Uncharacterized protein</fullName>
    </submittedName>
</protein>
<proteinExistence type="predicted"/>
<reference evidence="2" key="1">
    <citation type="submission" date="2016-10" db="EMBL/GenBank/DDBJ databases">
        <authorList>
            <person name="Varghese N."/>
            <person name="Submissions S."/>
        </authorList>
    </citation>
    <scope>NUCLEOTIDE SEQUENCE [LARGE SCALE GENOMIC DNA]</scope>
    <source>
        <strain evidence="2">DSM 44437</strain>
    </source>
</reference>